<dbReference type="PANTHER" id="PTHR43162">
    <property type="match status" value="1"/>
</dbReference>
<gene>
    <name evidence="2" type="ORF">SGQ18_10200</name>
    <name evidence="3" type="ORF">SGQ44_07290</name>
</gene>
<dbReference type="AlphaFoldDB" id="A0AAJ2S6Q6"/>
<feature type="domain" description="NAD(P)-binding" evidence="1">
    <location>
        <begin position="7"/>
        <end position="195"/>
    </location>
</feature>
<dbReference type="InterPro" id="IPR036291">
    <property type="entry name" value="NAD(P)-bd_dom_sf"/>
</dbReference>
<dbReference type="PANTHER" id="PTHR43162:SF1">
    <property type="entry name" value="PRESTALK A DIFFERENTIATION PROTEIN A"/>
    <property type="match status" value="1"/>
</dbReference>
<dbReference type="Proteomes" id="UP001270053">
    <property type="component" value="Unassembled WGS sequence"/>
</dbReference>
<evidence type="ECO:0000259" key="1">
    <source>
        <dbReference type="Pfam" id="PF13460"/>
    </source>
</evidence>
<sequence>MKIIVTGSLGNVGKPLTQELVQKGHQVTVISSNAEKTKSIEDLGAVAAIGSLNDLDFLVNTFKDADIVYSMVPPANYFDHSLDLLGYYQKLGNNYAKAIEQNAIKKVINLSTIGGNLNNGNGILLGAHHVENILNNLSADVAITHIRPTEFYYNLLPQIHSAKNNGFIGSNIGKDVVNSWVSPVDIAAAIVDEIENGISGRNVRYVASDELTYTELARILGAAIGKEDLKWVQFTDEEMQNGLVEMGIQPKIAVGLTEMYSAIHTGFLYEDYKANKPKEMGKIQLKDFAKDFANAYNSL</sequence>
<organism evidence="3 4">
    <name type="scientific">Flavobacterium flavipigmentatum</name>
    <dbReference type="NCBI Taxonomy" id="2893884"/>
    <lineage>
        <taxon>Bacteria</taxon>
        <taxon>Pseudomonadati</taxon>
        <taxon>Bacteroidota</taxon>
        <taxon>Flavobacteriia</taxon>
        <taxon>Flavobacteriales</taxon>
        <taxon>Flavobacteriaceae</taxon>
        <taxon>Flavobacterium</taxon>
    </lineage>
</organism>
<evidence type="ECO:0000313" key="4">
    <source>
        <dbReference type="Proteomes" id="UP001270053"/>
    </source>
</evidence>
<dbReference type="SUPFAM" id="SSF51735">
    <property type="entry name" value="NAD(P)-binding Rossmann-fold domains"/>
    <property type="match status" value="1"/>
</dbReference>
<proteinExistence type="predicted"/>
<accession>A0AAJ2S6Q6</accession>
<dbReference type="InterPro" id="IPR051604">
    <property type="entry name" value="Ergot_Alk_Oxidoreductase"/>
</dbReference>
<dbReference type="EMBL" id="JAWXVG010000003">
    <property type="protein sequence ID" value="MDX6182534.1"/>
    <property type="molecule type" value="Genomic_DNA"/>
</dbReference>
<dbReference type="Gene3D" id="3.40.50.720">
    <property type="entry name" value="NAD(P)-binding Rossmann-like Domain"/>
    <property type="match status" value="1"/>
</dbReference>
<dbReference type="Gene3D" id="3.90.25.10">
    <property type="entry name" value="UDP-galactose 4-epimerase, domain 1"/>
    <property type="match status" value="1"/>
</dbReference>
<evidence type="ECO:0000313" key="3">
    <source>
        <dbReference type="EMBL" id="MDX6185553.1"/>
    </source>
</evidence>
<evidence type="ECO:0000313" key="2">
    <source>
        <dbReference type="EMBL" id="MDX6182534.1"/>
    </source>
</evidence>
<dbReference type="InterPro" id="IPR016040">
    <property type="entry name" value="NAD(P)-bd_dom"/>
</dbReference>
<dbReference type="Pfam" id="PF13460">
    <property type="entry name" value="NAD_binding_10"/>
    <property type="match status" value="1"/>
</dbReference>
<evidence type="ECO:0000313" key="5">
    <source>
        <dbReference type="Proteomes" id="UP001278738"/>
    </source>
</evidence>
<comment type="caution">
    <text evidence="3">The sequence shown here is derived from an EMBL/GenBank/DDBJ whole genome shotgun (WGS) entry which is preliminary data.</text>
</comment>
<name>A0AAJ2S6Q6_9FLAO</name>
<dbReference type="Proteomes" id="UP001278738">
    <property type="component" value="Unassembled WGS sequence"/>
</dbReference>
<protein>
    <submittedName>
        <fullName evidence="3">NAD(P)H-binding protein</fullName>
    </submittedName>
</protein>
<reference evidence="3 5" key="1">
    <citation type="submission" date="2023-11" db="EMBL/GenBank/DDBJ databases">
        <title>Unpublished Manusciprt.</title>
        <authorList>
            <person name="Saticioglu I.B."/>
            <person name="Ay H."/>
            <person name="Ajmi N."/>
            <person name="Altun S."/>
            <person name="Duman M."/>
        </authorList>
    </citation>
    <scope>NUCLEOTIDE SEQUENCE</scope>
    <source>
        <strain evidence="2 5">Fl-33</strain>
        <strain evidence="3">Fl-77</strain>
    </source>
</reference>
<dbReference type="RefSeq" id="WP_229974801.1">
    <property type="nucleotide sequence ID" value="NZ_CP087133.1"/>
</dbReference>
<keyword evidence="5" id="KW-1185">Reference proteome</keyword>
<dbReference type="EMBL" id="JAWXVH010000003">
    <property type="protein sequence ID" value="MDX6185553.1"/>
    <property type="molecule type" value="Genomic_DNA"/>
</dbReference>